<comment type="caution">
    <text evidence="2">The sequence shown here is derived from an EMBL/GenBank/DDBJ whole genome shotgun (WGS) entry which is preliminary data.</text>
</comment>
<evidence type="ECO:0000313" key="3">
    <source>
        <dbReference type="Proteomes" id="UP000324222"/>
    </source>
</evidence>
<feature type="region of interest" description="Disordered" evidence="1">
    <location>
        <begin position="1"/>
        <end position="23"/>
    </location>
</feature>
<evidence type="ECO:0000256" key="1">
    <source>
        <dbReference type="SAM" id="MobiDB-lite"/>
    </source>
</evidence>
<protein>
    <submittedName>
        <fullName evidence="2">Uncharacterized protein</fullName>
    </submittedName>
</protein>
<evidence type="ECO:0000313" key="2">
    <source>
        <dbReference type="EMBL" id="MPC77152.1"/>
    </source>
</evidence>
<reference evidence="2 3" key="1">
    <citation type="submission" date="2019-05" db="EMBL/GenBank/DDBJ databases">
        <title>Another draft genome of Portunus trituberculatus and its Hox gene families provides insights of decapod evolution.</title>
        <authorList>
            <person name="Jeong J.-H."/>
            <person name="Song I."/>
            <person name="Kim S."/>
            <person name="Choi T."/>
            <person name="Kim D."/>
            <person name="Ryu S."/>
            <person name="Kim W."/>
        </authorList>
    </citation>
    <scope>NUCLEOTIDE SEQUENCE [LARGE SCALE GENOMIC DNA]</scope>
    <source>
        <tissue evidence="2">Muscle</tissue>
    </source>
</reference>
<accession>A0A5B7I0C1</accession>
<organism evidence="2 3">
    <name type="scientific">Portunus trituberculatus</name>
    <name type="common">Swimming crab</name>
    <name type="synonym">Neptunus trituberculatus</name>
    <dbReference type="NCBI Taxonomy" id="210409"/>
    <lineage>
        <taxon>Eukaryota</taxon>
        <taxon>Metazoa</taxon>
        <taxon>Ecdysozoa</taxon>
        <taxon>Arthropoda</taxon>
        <taxon>Crustacea</taxon>
        <taxon>Multicrustacea</taxon>
        <taxon>Malacostraca</taxon>
        <taxon>Eumalacostraca</taxon>
        <taxon>Eucarida</taxon>
        <taxon>Decapoda</taxon>
        <taxon>Pleocyemata</taxon>
        <taxon>Brachyura</taxon>
        <taxon>Eubrachyura</taxon>
        <taxon>Portunoidea</taxon>
        <taxon>Portunidae</taxon>
        <taxon>Portuninae</taxon>
        <taxon>Portunus</taxon>
    </lineage>
</organism>
<dbReference type="AlphaFoldDB" id="A0A5B7I0C1"/>
<gene>
    <name evidence="2" type="ORF">E2C01_071599</name>
</gene>
<name>A0A5B7I0C1_PORTR</name>
<sequence length="81" mass="9411">MRLKKEEEEEEEEEGRVSRKSSQAYKNYTTPITVTVPPFEGHMESIARFPTCKELESLTRRSLQVIAGHCRSLEFALHEDL</sequence>
<dbReference type="Proteomes" id="UP000324222">
    <property type="component" value="Unassembled WGS sequence"/>
</dbReference>
<keyword evidence="3" id="KW-1185">Reference proteome</keyword>
<dbReference type="EMBL" id="VSRR010045130">
    <property type="protein sequence ID" value="MPC77152.1"/>
    <property type="molecule type" value="Genomic_DNA"/>
</dbReference>
<proteinExistence type="predicted"/>